<evidence type="ECO:0000256" key="4">
    <source>
        <dbReference type="ARBA" id="ARBA00023033"/>
    </source>
</evidence>
<sequence>MSNPTPCSPQAVSENSQSCAFESINAGFDNVFKTNRLSLGLVVPIETYAHSPVPTLNDHLERVQLAEALGFSAVWLRDVPFNVPAFGDAGQQFDPFVYLGYLAAQTRRITLGVASMVLPLRHPAHTAKAAASVDALSGGRLVLGIASGDRPEEYPALDIPFEERGARFRDSVDYIRNMASDSPRFTNPLGQVRGDMDMLPKPVGARLPLLITGGSQQDPEWIARNGDGWMTYPRSIVQQSQVVGDYQARIAAASGKPKPVMQPLYVDLVENPDTPLSPIHLGFRTGVHALRAYLQSLETIGVNHVALNLRFNQSAIEPALQILADELLPDFPTLSEFNS</sequence>
<dbReference type="EMBL" id="CP018632">
    <property type="protein sequence ID" value="ASJ74001.1"/>
    <property type="molecule type" value="Genomic_DNA"/>
</dbReference>
<dbReference type="InterPro" id="IPR036661">
    <property type="entry name" value="Luciferase-like_sf"/>
</dbReference>
<evidence type="ECO:0000313" key="7">
    <source>
        <dbReference type="Proteomes" id="UP000250079"/>
    </source>
</evidence>
<dbReference type="Proteomes" id="UP000250079">
    <property type="component" value="Chromosome"/>
</dbReference>
<reference evidence="6 7" key="1">
    <citation type="submission" date="2016-12" db="EMBL/GenBank/DDBJ databases">
        <authorList>
            <person name="Song W.-J."/>
            <person name="Kurnit D.M."/>
        </authorList>
    </citation>
    <scope>NUCLEOTIDE SEQUENCE [LARGE SCALE GENOMIC DNA]</scope>
    <source>
        <strain evidence="6 7">IMCC3135</strain>
    </source>
</reference>
<proteinExistence type="predicted"/>
<dbReference type="InterPro" id="IPR020020">
    <property type="entry name" value="Luciferase-type_oxidoreductase"/>
</dbReference>
<dbReference type="EC" id="1.1.98.-" evidence="6"/>
<evidence type="ECO:0000256" key="2">
    <source>
        <dbReference type="ARBA" id="ARBA00022643"/>
    </source>
</evidence>
<keyword evidence="7" id="KW-1185">Reference proteome</keyword>
<dbReference type="GO" id="GO:0004497">
    <property type="term" value="F:monooxygenase activity"/>
    <property type="evidence" value="ECO:0007669"/>
    <property type="project" value="UniProtKB-KW"/>
</dbReference>
<dbReference type="GO" id="GO:0016705">
    <property type="term" value="F:oxidoreductase activity, acting on paired donors, with incorporation or reduction of molecular oxygen"/>
    <property type="evidence" value="ECO:0007669"/>
    <property type="project" value="InterPro"/>
</dbReference>
<dbReference type="AlphaFoldDB" id="A0A2Z2NVE1"/>
<organism evidence="6 7">
    <name type="scientific">Granulosicoccus antarcticus IMCC3135</name>
    <dbReference type="NCBI Taxonomy" id="1192854"/>
    <lineage>
        <taxon>Bacteria</taxon>
        <taxon>Pseudomonadati</taxon>
        <taxon>Pseudomonadota</taxon>
        <taxon>Gammaproteobacteria</taxon>
        <taxon>Chromatiales</taxon>
        <taxon>Granulosicoccaceae</taxon>
        <taxon>Granulosicoccus</taxon>
    </lineage>
</organism>
<dbReference type="RefSeq" id="WP_088919099.1">
    <property type="nucleotide sequence ID" value="NZ_CP018632.1"/>
</dbReference>
<dbReference type="Pfam" id="PF00296">
    <property type="entry name" value="Bac_luciferase"/>
    <property type="match status" value="1"/>
</dbReference>
<keyword evidence="3 6" id="KW-0560">Oxidoreductase</keyword>
<dbReference type="KEGG" id="gai:IMCC3135_19610"/>
<keyword evidence="2" id="KW-0288">FMN</keyword>
<dbReference type="NCBIfam" id="TIGR03571">
    <property type="entry name" value="lucif_BA3436"/>
    <property type="match status" value="1"/>
</dbReference>
<keyword evidence="4" id="KW-0503">Monooxygenase</keyword>
<dbReference type="Gene3D" id="3.20.20.30">
    <property type="entry name" value="Luciferase-like domain"/>
    <property type="match status" value="1"/>
</dbReference>
<accession>A0A2Z2NVE1</accession>
<keyword evidence="1" id="KW-0285">Flavoprotein</keyword>
<dbReference type="OrthoDB" id="7239898at2"/>
<feature type="domain" description="Luciferase-like" evidence="5">
    <location>
        <begin position="45"/>
        <end position="257"/>
    </location>
</feature>
<dbReference type="SUPFAM" id="SSF51679">
    <property type="entry name" value="Bacterial luciferase-like"/>
    <property type="match status" value="1"/>
</dbReference>
<name>A0A2Z2NVE1_9GAMM</name>
<evidence type="ECO:0000313" key="6">
    <source>
        <dbReference type="EMBL" id="ASJ74001.1"/>
    </source>
</evidence>
<dbReference type="PANTHER" id="PTHR30011:SF16">
    <property type="entry name" value="C2H2 FINGER DOMAIN TRANSCRIPTION FACTOR (EUROFUNG)-RELATED"/>
    <property type="match status" value="1"/>
</dbReference>
<evidence type="ECO:0000256" key="3">
    <source>
        <dbReference type="ARBA" id="ARBA00023002"/>
    </source>
</evidence>
<dbReference type="InterPro" id="IPR051260">
    <property type="entry name" value="Diverse_substr_monoxygenases"/>
</dbReference>
<protein>
    <submittedName>
        <fullName evidence="6">F420-dependent hydroxymycolic acid dehydrogenase</fullName>
        <ecNumber evidence="6">1.1.98.-</ecNumber>
    </submittedName>
</protein>
<evidence type="ECO:0000256" key="1">
    <source>
        <dbReference type="ARBA" id="ARBA00022630"/>
    </source>
</evidence>
<evidence type="ECO:0000259" key="5">
    <source>
        <dbReference type="Pfam" id="PF00296"/>
    </source>
</evidence>
<dbReference type="PANTHER" id="PTHR30011">
    <property type="entry name" value="ALKANESULFONATE MONOOXYGENASE-RELATED"/>
    <property type="match status" value="1"/>
</dbReference>
<gene>
    <name evidence="6" type="primary">fgd2</name>
    <name evidence="6" type="ORF">IMCC3135_19610</name>
</gene>
<dbReference type="InterPro" id="IPR011251">
    <property type="entry name" value="Luciferase-like_dom"/>
</dbReference>